<dbReference type="InterPro" id="IPR051778">
    <property type="entry name" value="KHDC1"/>
</dbReference>
<reference evidence="8 9" key="1">
    <citation type="journal article" date="2020" name="Nature">
        <title>Six reference-quality genomes reveal evolution of bat adaptations.</title>
        <authorList>
            <person name="Jebb D."/>
            <person name="Huang Z."/>
            <person name="Pippel M."/>
            <person name="Hughes G.M."/>
            <person name="Lavrichenko K."/>
            <person name="Devanna P."/>
            <person name="Winkler S."/>
            <person name="Jermiin L.S."/>
            <person name="Skirmuntt E.C."/>
            <person name="Katzourakis A."/>
            <person name="Burkitt-Gray L."/>
            <person name="Ray D.A."/>
            <person name="Sullivan K.A.M."/>
            <person name="Roscito J.G."/>
            <person name="Kirilenko B.M."/>
            <person name="Davalos L.M."/>
            <person name="Corthals A.P."/>
            <person name="Power M.L."/>
            <person name="Jones G."/>
            <person name="Ransome R.D."/>
            <person name="Dechmann D.K.N."/>
            <person name="Locatelli A.G."/>
            <person name="Puechmaille S.J."/>
            <person name="Fedrigo O."/>
            <person name="Jarvis E.D."/>
            <person name="Hiller M."/>
            <person name="Vernes S.C."/>
            <person name="Myers E.W."/>
            <person name="Teeling E.C."/>
        </authorList>
    </citation>
    <scope>NUCLEOTIDE SEQUENCE [LARGE SCALE GENOMIC DNA]</scope>
    <source>
        <strain evidence="8">Bat1K_MPI-CBG_1</strain>
    </source>
</reference>
<protein>
    <recommendedName>
        <fullName evidence="7">KH-like RNA-binding domain-containing protein</fullName>
    </recommendedName>
</protein>
<organism evidence="8 9">
    <name type="scientific">Phyllostomus discolor</name>
    <name type="common">pale spear-nosed bat</name>
    <dbReference type="NCBI Taxonomy" id="89673"/>
    <lineage>
        <taxon>Eukaryota</taxon>
        <taxon>Metazoa</taxon>
        <taxon>Chordata</taxon>
        <taxon>Craniata</taxon>
        <taxon>Vertebrata</taxon>
        <taxon>Euteleostomi</taxon>
        <taxon>Mammalia</taxon>
        <taxon>Eutheria</taxon>
        <taxon>Laurasiatheria</taxon>
        <taxon>Chiroptera</taxon>
        <taxon>Yangochiroptera</taxon>
        <taxon>Phyllostomidae</taxon>
        <taxon>Phyllostominae</taxon>
        <taxon>Phyllostomus</taxon>
    </lineage>
</organism>
<dbReference type="InterPro" id="IPR036612">
    <property type="entry name" value="KH_dom_type_1_sf"/>
</dbReference>
<gene>
    <name evidence="8" type="ORF">HJG60_010535</name>
</gene>
<dbReference type="SUPFAM" id="SSF54791">
    <property type="entry name" value="Eukaryotic type KH-domain (KH-domain type I)"/>
    <property type="match status" value="1"/>
</dbReference>
<dbReference type="PANTHER" id="PTHR19447">
    <property type="entry name" value="OOCYTE-EXPRESSED PROTEIN HOMOLOG-RELATED"/>
    <property type="match status" value="1"/>
</dbReference>
<evidence type="ECO:0000313" key="9">
    <source>
        <dbReference type="Proteomes" id="UP000664940"/>
    </source>
</evidence>
<evidence type="ECO:0000256" key="2">
    <source>
        <dbReference type="ARBA" id="ARBA00004496"/>
    </source>
</evidence>
<dbReference type="GO" id="GO:0005737">
    <property type="term" value="C:cytoplasm"/>
    <property type="evidence" value="ECO:0007669"/>
    <property type="project" value="UniProtKB-SubCell"/>
</dbReference>
<evidence type="ECO:0000256" key="3">
    <source>
        <dbReference type="ARBA" id="ARBA00009081"/>
    </source>
</evidence>
<proteinExistence type="inferred from homology"/>
<dbReference type="EMBL" id="JABVXQ010000004">
    <property type="protein sequence ID" value="KAF6114561.1"/>
    <property type="molecule type" value="Genomic_DNA"/>
</dbReference>
<dbReference type="PANTHER" id="PTHR19447:SF15">
    <property type="entry name" value="KH DOMAIN-CONTAINING PROTEIN 3"/>
    <property type="match status" value="1"/>
</dbReference>
<evidence type="ECO:0000313" key="8">
    <source>
        <dbReference type="EMBL" id="KAF6114561.1"/>
    </source>
</evidence>
<keyword evidence="4" id="KW-0963">Cytoplasm</keyword>
<comment type="similarity">
    <text evidence="3">Belongs to the KHDC1 family.</text>
</comment>
<evidence type="ECO:0000256" key="4">
    <source>
        <dbReference type="ARBA" id="ARBA00022490"/>
    </source>
</evidence>
<dbReference type="Gene3D" id="3.30.1370.10">
    <property type="entry name" value="K Homology domain, type 1"/>
    <property type="match status" value="1"/>
</dbReference>
<dbReference type="CDD" id="cd12795">
    <property type="entry name" value="FILIA_N_like"/>
    <property type="match status" value="1"/>
</dbReference>
<feature type="region of interest" description="Disordered" evidence="6">
    <location>
        <begin position="1"/>
        <end position="35"/>
    </location>
</feature>
<dbReference type="GO" id="GO:0005634">
    <property type="term" value="C:nucleus"/>
    <property type="evidence" value="ECO:0007669"/>
    <property type="project" value="UniProtKB-SubCell"/>
</dbReference>
<evidence type="ECO:0000256" key="5">
    <source>
        <dbReference type="ARBA" id="ARBA00023242"/>
    </source>
</evidence>
<evidence type="ECO:0000256" key="1">
    <source>
        <dbReference type="ARBA" id="ARBA00004123"/>
    </source>
</evidence>
<dbReference type="Pfam" id="PF16005">
    <property type="entry name" value="MOEP19"/>
    <property type="match status" value="1"/>
</dbReference>
<keyword evidence="5" id="KW-0539">Nucleus</keyword>
<comment type="subcellular location">
    <subcellularLocation>
        <location evidence="2">Cytoplasm</location>
    </subcellularLocation>
    <subcellularLocation>
        <location evidence="1">Nucleus</location>
    </subcellularLocation>
</comment>
<accession>A0A834EF48</accession>
<sequence length="147" mass="16977">MGLSVPSDLNSGPGNGVRPNDDPEQIAQPRDQQEEFPLQKVAVSLQMPPRSHFKYFPKPSVLQVEACMLEKIFGPSRALLPTFQREFEVLIQMGEPDPEGKVEVRITGSPWYRRRAKKMLYVLNEKSRKKNNEGKEFHEPRLWMLQT</sequence>
<comment type="caution">
    <text evidence="8">The sequence shown here is derived from an EMBL/GenBank/DDBJ whole genome shotgun (WGS) entry which is preliminary data.</text>
</comment>
<dbReference type="AlphaFoldDB" id="A0A834EF48"/>
<dbReference type="Proteomes" id="UP000664940">
    <property type="component" value="Unassembled WGS sequence"/>
</dbReference>
<evidence type="ECO:0000259" key="7">
    <source>
        <dbReference type="Pfam" id="PF16005"/>
    </source>
</evidence>
<dbReference type="GO" id="GO:0003723">
    <property type="term" value="F:RNA binding"/>
    <property type="evidence" value="ECO:0007669"/>
    <property type="project" value="InterPro"/>
</dbReference>
<dbReference type="GO" id="GO:0032991">
    <property type="term" value="C:protein-containing complex"/>
    <property type="evidence" value="ECO:0007669"/>
    <property type="project" value="TreeGrafter"/>
</dbReference>
<name>A0A834EF48_9CHIR</name>
<evidence type="ECO:0000256" key="6">
    <source>
        <dbReference type="SAM" id="MobiDB-lite"/>
    </source>
</evidence>
<feature type="domain" description="KH-like RNA-binding" evidence="7">
    <location>
        <begin position="52"/>
        <end position="130"/>
    </location>
</feature>
<dbReference type="InterPro" id="IPR031952">
    <property type="entry name" value="MOEP19_KH-like"/>
</dbReference>